<dbReference type="GO" id="GO:0046677">
    <property type="term" value="P:response to antibiotic"/>
    <property type="evidence" value="ECO:0007669"/>
    <property type="project" value="UniProtKB-KW"/>
</dbReference>
<dbReference type="InterPro" id="IPR027417">
    <property type="entry name" value="P-loop_NTPase"/>
</dbReference>
<dbReference type="InterPro" id="IPR050763">
    <property type="entry name" value="ABC_transporter_ATP-binding"/>
</dbReference>
<dbReference type="SMART" id="SM00382">
    <property type="entry name" value="AAA"/>
    <property type="match status" value="1"/>
</dbReference>
<dbReference type="CDD" id="cd03230">
    <property type="entry name" value="ABC_DR_subfamily_A"/>
    <property type="match status" value="1"/>
</dbReference>
<dbReference type="InterPro" id="IPR003593">
    <property type="entry name" value="AAA+_ATPase"/>
</dbReference>
<dbReference type="Pfam" id="PF00005">
    <property type="entry name" value="ABC_tran"/>
    <property type="match status" value="1"/>
</dbReference>
<feature type="domain" description="ABC transporter" evidence="7">
    <location>
        <begin position="8"/>
        <end position="233"/>
    </location>
</feature>
<evidence type="ECO:0000256" key="5">
    <source>
        <dbReference type="ARBA" id="ARBA00022840"/>
    </source>
</evidence>
<dbReference type="GO" id="GO:0005524">
    <property type="term" value="F:ATP binding"/>
    <property type="evidence" value="ECO:0007669"/>
    <property type="project" value="UniProtKB-KW"/>
</dbReference>
<dbReference type="Gene3D" id="3.40.50.300">
    <property type="entry name" value="P-loop containing nucleotide triphosphate hydrolases"/>
    <property type="match status" value="1"/>
</dbReference>
<evidence type="ECO:0000313" key="9">
    <source>
        <dbReference type="Proteomes" id="UP000189735"/>
    </source>
</evidence>
<proteinExistence type="inferred from homology"/>
<keyword evidence="4" id="KW-0547">Nucleotide-binding</keyword>
<dbReference type="GO" id="GO:0005886">
    <property type="term" value="C:plasma membrane"/>
    <property type="evidence" value="ECO:0007669"/>
    <property type="project" value="UniProtKB-SubCell"/>
</dbReference>
<accession>A0A1T4Y7E6</accession>
<dbReference type="PANTHER" id="PTHR42711:SF5">
    <property type="entry name" value="ABC TRANSPORTER ATP-BINDING PROTEIN NATA"/>
    <property type="match status" value="1"/>
</dbReference>
<dbReference type="PROSITE" id="PS00211">
    <property type="entry name" value="ABC_TRANSPORTER_1"/>
    <property type="match status" value="1"/>
</dbReference>
<name>A0A1T4Y7E6_9MICO</name>
<dbReference type="SUPFAM" id="SSF52540">
    <property type="entry name" value="P-loop containing nucleoside triphosphate hydrolases"/>
    <property type="match status" value="1"/>
</dbReference>
<gene>
    <name evidence="8" type="ORF">SAMN06295879_2429</name>
</gene>
<evidence type="ECO:0000256" key="6">
    <source>
        <dbReference type="ARBA" id="ARBA00023251"/>
    </source>
</evidence>
<evidence type="ECO:0000256" key="1">
    <source>
        <dbReference type="ARBA" id="ARBA00004202"/>
    </source>
</evidence>
<dbReference type="GO" id="GO:0016887">
    <property type="term" value="F:ATP hydrolysis activity"/>
    <property type="evidence" value="ECO:0007669"/>
    <property type="project" value="InterPro"/>
</dbReference>
<evidence type="ECO:0000256" key="4">
    <source>
        <dbReference type="ARBA" id="ARBA00022741"/>
    </source>
</evidence>
<keyword evidence="3" id="KW-0813">Transport</keyword>
<comment type="subcellular location">
    <subcellularLocation>
        <location evidence="1">Cell membrane</location>
        <topology evidence="1">Peripheral membrane protein</topology>
    </subcellularLocation>
</comment>
<reference evidence="9" key="1">
    <citation type="submission" date="2017-02" db="EMBL/GenBank/DDBJ databases">
        <authorList>
            <person name="Varghese N."/>
            <person name="Submissions S."/>
        </authorList>
    </citation>
    <scope>NUCLEOTIDE SEQUENCE [LARGE SCALE GENOMIC DNA]</scope>
    <source>
        <strain evidence="9">VKM Ac-2052</strain>
    </source>
</reference>
<evidence type="ECO:0000256" key="2">
    <source>
        <dbReference type="ARBA" id="ARBA00005417"/>
    </source>
</evidence>
<evidence type="ECO:0000313" key="8">
    <source>
        <dbReference type="EMBL" id="SKA97709.1"/>
    </source>
</evidence>
<dbReference type="EMBL" id="FUYG01000006">
    <property type="protein sequence ID" value="SKA97709.1"/>
    <property type="molecule type" value="Genomic_DNA"/>
</dbReference>
<organism evidence="8 9">
    <name type="scientific">Agreia bicolorata</name>
    <dbReference type="NCBI Taxonomy" id="110935"/>
    <lineage>
        <taxon>Bacteria</taxon>
        <taxon>Bacillati</taxon>
        <taxon>Actinomycetota</taxon>
        <taxon>Actinomycetes</taxon>
        <taxon>Micrococcales</taxon>
        <taxon>Microbacteriaceae</taxon>
        <taxon>Agreia</taxon>
    </lineage>
</organism>
<protein>
    <submittedName>
        <fullName evidence="8">ABC-2 type transport system ATP-binding protein</fullName>
    </submittedName>
</protein>
<dbReference type="PANTHER" id="PTHR42711">
    <property type="entry name" value="ABC TRANSPORTER ATP-BINDING PROTEIN"/>
    <property type="match status" value="1"/>
</dbReference>
<comment type="similarity">
    <text evidence="2">Belongs to the ABC transporter superfamily.</text>
</comment>
<evidence type="ECO:0000256" key="3">
    <source>
        <dbReference type="ARBA" id="ARBA00022448"/>
    </source>
</evidence>
<keyword evidence="5 8" id="KW-0067">ATP-binding</keyword>
<dbReference type="Proteomes" id="UP000189735">
    <property type="component" value="Unassembled WGS sequence"/>
</dbReference>
<keyword evidence="6" id="KW-0046">Antibiotic resistance</keyword>
<dbReference type="InterPro" id="IPR003439">
    <property type="entry name" value="ABC_transporter-like_ATP-bd"/>
</dbReference>
<dbReference type="RefSeq" id="WP_078714639.1">
    <property type="nucleotide sequence ID" value="NZ_FUYG01000006.1"/>
</dbReference>
<dbReference type="InterPro" id="IPR017871">
    <property type="entry name" value="ABC_transporter-like_CS"/>
</dbReference>
<evidence type="ECO:0000259" key="7">
    <source>
        <dbReference type="PROSITE" id="PS50893"/>
    </source>
</evidence>
<dbReference type="PROSITE" id="PS50893">
    <property type="entry name" value="ABC_TRANSPORTER_2"/>
    <property type="match status" value="1"/>
</dbReference>
<dbReference type="AlphaFoldDB" id="A0A1T4Y7E6"/>
<sequence>MATTSNVIEARSLTKRFGRHSALEGIDLSIGAGSVFGLIGPNGAGKTTAMRLMVDVIRPTSGTLRILGDDPRSAGPSLRASIGYLPGELRLESRITGRAMLNHFAEISGPVASGTINDLADRLHLELDRPVRTLSKGNKQKLGLVQAFMHRPPLLILDEPTSGLDPLVQQEFLAMVREARNGGQTVFLSSHVLSEIQQAADEVALLRAGRIITVSTVDELRAAAVRHVRARFASTTPDAVRSSVAGVASLSSLEVAGAQDVTTLTATVSGEIDAFVKAIARFTVVDLVVEEPDLEESVLTLYETGETDVQR</sequence>